<keyword evidence="2" id="KW-1185">Reference proteome</keyword>
<accession>A0A1H3ESY4</accession>
<dbReference type="AlphaFoldDB" id="A0A1H3ESY4"/>
<dbReference type="SUPFAM" id="SSF110296">
    <property type="entry name" value="Oligoxyloglucan reducing end-specific cellobiohydrolase"/>
    <property type="match status" value="1"/>
</dbReference>
<protein>
    <submittedName>
        <fullName evidence="1">Uncharacterized protein</fullName>
    </submittedName>
</protein>
<evidence type="ECO:0000313" key="2">
    <source>
        <dbReference type="Proteomes" id="UP000199249"/>
    </source>
</evidence>
<dbReference type="EMBL" id="FNOV01000003">
    <property type="protein sequence ID" value="SDX81198.1"/>
    <property type="molecule type" value="Genomic_DNA"/>
</dbReference>
<dbReference type="OrthoDB" id="749229at2"/>
<organism evidence="1 2">
    <name type="scientific">Hymenobacter psychrophilus</name>
    <dbReference type="NCBI Taxonomy" id="651662"/>
    <lineage>
        <taxon>Bacteria</taxon>
        <taxon>Pseudomonadati</taxon>
        <taxon>Bacteroidota</taxon>
        <taxon>Cytophagia</taxon>
        <taxon>Cytophagales</taxon>
        <taxon>Hymenobacteraceae</taxon>
        <taxon>Hymenobacter</taxon>
    </lineage>
</organism>
<reference evidence="2" key="1">
    <citation type="submission" date="2016-10" db="EMBL/GenBank/DDBJ databases">
        <authorList>
            <person name="Varghese N."/>
            <person name="Submissions S."/>
        </authorList>
    </citation>
    <scope>NUCLEOTIDE SEQUENCE [LARGE SCALE GENOMIC DNA]</scope>
    <source>
        <strain evidence="2">CGMCC 1.8975</strain>
    </source>
</reference>
<proteinExistence type="predicted"/>
<dbReference type="RefSeq" id="WP_092738580.1">
    <property type="nucleotide sequence ID" value="NZ_FNOV01000003.1"/>
</dbReference>
<name>A0A1H3ESY4_9BACT</name>
<gene>
    <name evidence="1" type="ORF">SAMN04488069_103268</name>
</gene>
<sequence length="238" mass="26566">MKQLLFAALLSLSLAACQKDKQEPQPDFLPAETKDWLILRAPDNNAVEAVAGDIDGTLTIATRNKIYLTKDRGKTWLAGDYEGNFFVFGLLQQQDTLIAMSQTMGYQPSAQYAIDAVQFSLDQGLHWRKYVDKRGYRNELQLSRNRFTTATGTEYRIEYSQTPVSSSSTAYYVESIGIETSAGQHITLPGQHRLNSIYFDAKSRLYIASSAPLCGMGNDFKFCGGEKGTLYVSKQPLL</sequence>
<evidence type="ECO:0000313" key="1">
    <source>
        <dbReference type="EMBL" id="SDX81198.1"/>
    </source>
</evidence>
<dbReference type="Proteomes" id="UP000199249">
    <property type="component" value="Unassembled WGS sequence"/>
</dbReference>
<dbReference type="PROSITE" id="PS51257">
    <property type="entry name" value="PROKAR_LIPOPROTEIN"/>
    <property type="match status" value="1"/>
</dbReference>